<dbReference type="GO" id="GO:0071555">
    <property type="term" value="P:cell wall organization"/>
    <property type="evidence" value="ECO:0007669"/>
    <property type="project" value="TreeGrafter"/>
</dbReference>
<dbReference type="GO" id="GO:0005886">
    <property type="term" value="C:plasma membrane"/>
    <property type="evidence" value="ECO:0007669"/>
    <property type="project" value="TreeGrafter"/>
</dbReference>
<dbReference type="GO" id="GO:0051301">
    <property type="term" value="P:cell division"/>
    <property type="evidence" value="ECO:0007669"/>
    <property type="project" value="UniProtKB-KW"/>
</dbReference>
<dbReference type="Pfam" id="PF00905">
    <property type="entry name" value="Transpeptidase"/>
    <property type="match status" value="1"/>
</dbReference>
<dbReference type="SUPFAM" id="SSF56601">
    <property type="entry name" value="beta-lactamase/transpeptidase-like"/>
    <property type="match status" value="1"/>
</dbReference>
<dbReference type="InterPro" id="IPR050515">
    <property type="entry name" value="Beta-lactam/transpept"/>
</dbReference>
<dbReference type="PANTHER" id="PTHR30627">
    <property type="entry name" value="PEPTIDOGLYCAN D,D-TRANSPEPTIDASE"/>
    <property type="match status" value="1"/>
</dbReference>
<dbReference type="InterPro" id="IPR054120">
    <property type="entry name" value="PBPA_dimer"/>
</dbReference>
<organism evidence="3 4">
    <name type="scientific">Brachybacterium avium</name>
    <dbReference type="NCBI Taxonomy" id="2017485"/>
    <lineage>
        <taxon>Bacteria</taxon>
        <taxon>Bacillati</taxon>
        <taxon>Actinomycetota</taxon>
        <taxon>Actinomycetes</taxon>
        <taxon>Micrococcales</taxon>
        <taxon>Dermabacteraceae</taxon>
        <taxon>Brachybacterium</taxon>
    </lineage>
</organism>
<evidence type="ECO:0000313" key="3">
    <source>
        <dbReference type="EMBL" id="ASK65447.1"/>
    </source>
</evidence>
<dbReference type="PANTHER" id="PTHR30627:SF24">
    <property type="entry name" value="PENICILLIN-BINDING PROTEIN 4B"/>
    <property type="match status" value="1"/>
</dbReference>
<evidence type="ECO:0000259" key="1">
    <source>
        <dbReference type="Pfam" id="PF00905"/>
    </source>
</evidence>
<dbReference type="InterPro" id="IPR012338">
    <property type="entry name" value="Beta-lactam/transpept-like"/>
</dbReference>
<dbReference type="Proteomes" id="UP000198398">
    <property type="component" value="Chromosome"/>
</dbReference>
<feature type="domain" description="Penicillin binding protein A dimerisation" evidence="2">
    <location>
        <begin position="52"/>
        <end position="134"/>
    </location>
</feature>
<dbReference type="KEGG" id="brv:CFK39_05940"/>
<dbReference type="GO" id="GO:0008658">
    <property type="term" value="F:penicillin binding"/>
    <property type="evidence" value="ECO:0007669"/>
    <property type="project" value="InterPro"/>
</dbReference>
<dbReference type="Gene3D" id="3.90.1310.10">
    <property type="entry name" value="Penicillin-binding protein 2a (Domain 2)"/>
    <property type="match status" value="1"/>
</dbReference>
<dbReference type="RefSeq" id="WP_089064688.1">
    <property type="nucleotide sequence ID" value="NZ_CP022316.1"/>
</dbReference>
<protein>
    <submittedName>
        <fullName evidence="3">Cell division protein FtsI</fullName>
    </submittedName>
</protein>
<feature type="domain" description="Penicillin-binding protein transpeptidase" evidence="1">
    <location>
        <begin position="155"/>
        <end position="476"/>
    </location>
</feature>
<evidence type="ECO:0000313" key="4">
    <source>
        <dbReference type="Proteomes" id="UP000198398"/>
    </source>
</evidence>
<gene>
    <name evidence="3" type="ORF">CFK39_05940</name>
</gene>
<accession>A0A220UBE9</accession>
<keyword evidence="3" id="KW-0131">Cell cycle</keyword>
<evidence type="ECO:0000259" key="2">
    <source>
        <dbReference type="Pfam" id="PF21922"/>
    </source>
</evidence>
<reference evidence="4" key="1">
    <citation type="submission" date="2017-07" db="EMBL/GenBank/DDBJ databases">
        <title>Brachybacterium sp. VR2415.</title>
        <authorList>
            <person name="Tak E.J."/>
            <person name="Bae J.-W."/>
        </authorList>
    </citation>
    <scope>NUCLEOTIDE SEQUENCE [LARGE SCALE GENOMIC DNA]</scope>
    <source>
        <strain evidence="4">VR2415</strain>
    </source>
</reference>
<dbReference type="SUPFAM" id="SSF56519">
    <property type="entry name" value="Penicillin binding protein dimerisation domain"/>
    <property type="match status" value="1"/>
</dbReference>
<keyword evidence="4" id="KW-1185">Reference proteome</keyword>
<dbReference type="OrthoDB" id="9766847at2"/>
<dbReference type="InterPro" id="IPR001460">
    <property type="entry name" value="PCN-bd_Tpept"/>
</dbReference>
<name>A0A220UBE9_9MICO</name>
<dbReference type="Pfam" id="PF21922">
    <property type="entry name" value="PBP_dimer_2"/>
    <property type="match status" value="1"/>
</dbReference>
<keyword evidence="3" id="KW-0132">Cell division</keyword>
<dbReference type="AlphaFoldDB" id="A0A220UBE9"/>
<dbReference type="GO" id="GO:0071972">
    <property type="term" value="F:peptidoglycan L,D-transpeptidase activity"/>
    <property type="evidence" value="ECO:0007669"/>
    <property type="project" value="TreeGrafter"/>
</dbReference>
<dbReference type="InterPro" id="IPR036138">
    <property type="entry name" value="PBP_dimer_sf"/>
</dbReference>
<sequence length="481" mass="51181">MNRPLRHVWLVISVLFVLLFTSTTYFQVIAKDRLNAHGQNDRTLYNEYGRHRGPIVVDGHPIAVSQSSDDTYGYLRTYDPGAMYAPVTGYYSVVYGFTGIERSLNDTLSGEADALFYHRISDILSGRQGRGATVELTLDSAAQEAAWNALDGRRGAVVALDPETGAVLAMVSAPSYDPNQLASHDRASVRTAWQELNEDPERPLANRAIGGDLYPPGSAFKLVVAASALESGSYTAETEIPGPGTWELPNSTAVMNNHAGGGTEACGPDDTSTLADALRQSCNTSFAMLGVDLGEEQLRETAEGFGFGQRLEIPLSVTPSRIGEDLDDSQLATTSIGQYETRVTPLQMAMVAGTFANDGVVMQPQLVKAVRTSDLTTVAALTPKELGQPLTAANAAQMRQMMVGVVEDGTGTAAAIDGVEVGGKTGTAEWGEGRQAHSWFVGYAQQGDQKIAVAVVVEEGGYGSRTAAPIAQDVMEAVIRP</sequence>
<dbReference type="Gene3D" id="3.40.710.10">
    <property type="entry name" value="DD-peptidase/beta-lactamase superfamily"/>
    <property type="match status" value="1"/>
</dbReference>
<proteinExistence type="predicted"/>
<dbReference type="EMBL" id="CP022316">
    <property type="protein sequence ID" value="ASK65447.1"/>
    <property type="molecule type" value="Genomic_DNA"/>
</dbReference>